<evidence type="ECO:0000256" key="2">
    <source>
        <dbReference type="ARBA" id="ARBA00022491"/>
    </source>
</evidence>
<dbReference type="SUPFAM" id="SSF46785">
    <property type="entry name" value="Winged helix' DNA-binding domain"/>
    <property type="match status" value="1"/>
</dbReference>
<dbReference type="PROSITE" id="PS00894">
    <property type="entry name" value="HTH_DEOR_1"/>
    <property type="match status" value="1"/>
</dbReference>
<evidence type="ECO:0000256" key="3">
    <source>
        <dbReference type="ARBA" id="ARBA00023015"/>
    </source>
</evidence>
<dbReference type="Pfam" id="PF00455">
    <property type="entry name" value="DeoRC"/>
    <property type="match status" value="1"/>
</dbReference>
<dbReference type="InterPro" id="IPR018356">
    <property type="entry name" value="Tscrpt_reg_HTH_DeoR_CS"/>
</dbReference>
<comment type="caution">
    <text evidence="8">The sequence shown here is derived from an EMBL/GenBank/DDBJ whole genome shotgun (WGS) entry which is preliminary data.</text>
</comment>
<gene>
    <name evidence="8" type="ORF">AQ490_16585</name>
    <name evidence="9" type="ORF">AQ490_16730</name>
</gene>
<evidence type="ECO:0000313" key="9">
    <source>
        <dbReference type="EMBL" id="KRV50689.1"/>
    </source>
</evidence>
<evidence type="ECO:0000313" key="8">
    <source>
        <dbReference type="EMBL" id="KRV50662.1"/>
    </source>
</evidence>
<dbReference type="SMART" id="SM01134">
    <property type="entry name" value="DeoRC"/>
    <property type="match status" value="1"/>
</dbReference>
<dbReference type="PANTHER" id="PTHR30363">
    <property type="entry name" value="HTH-TYPE TRANSCRIPTIONAL REGULATOR SRLR-RELATED"/>
    <property type="match status" value="1"/>
</dbReference>
<dbReference type="EMBL" id="LLZU01000005">
    <property type="protein sequence ID" value="KRV50662.1"/>
    <property type="molecule type" value="Genomic_DNA"/>
</dbReference>
<keyword evidence="10" id="KW-1185">Reference proteome</keyword>
<dbReference type="InterPro" id="IPR050313">
    <property type="entry name" value="Carb_Metab_HTH_regulators"/>
</dbReference>
<dbReference type="SUPFAM" id="SSF100950">
    <property type="entry name" value="NagB/RpiA/CoA transferase-like"/>
    <property type="match status" value="1"/>
</dbReference>
<dbReference type="PROSITE" id="PS51000">
    <property type="entry name" value="HTH_DEOR_2"/>
    <property type="match status" value="1"/>
</dbReference>
<dbReference type="SMART" id="SM00420">
    <property type="entry name" value="HTH_DEOR"/>
    <property type="match status" value="1"/>
</dbReference>
<organism evidence="8 10">
    <name type="scientific">Wenjunlia vitaminophila</name>
    <name type="common">Streptomyces vitaminophilus</name>
    <dbReference type="NCBI Taxonomy" id="76728"/>
    <lineage>
        <taxon>Bacteria</taxon>
        <taxon>Bacillati</taxon>
        <taxon>Actinomycetota</taxon>
        <taxon>Actinomycetes</taxon>
        <taxon>Kitasatosporales</taxon>
        <taxon>Streptomycetaceae</taxon>
        <taxon>Wenjunlia</taxon>
    </lineage>
</organism>
<accession>A0A0T6LX74</accession>
<dbReference type="GO" id="GO:0003700">
    <property type="term" value="F:DNA-binding transcription factor activity"/>
    <property type="evidence" value="ECO:0007669"/>
    <property type="project" value="InterPro"/>
</dbReference>
<keyword evidence="4" id="KW-0238">DNA-binding</keyword>
<evidence type="ECO:0000256" key="6">
    <source>
        <dbReference type="ARBA" id="ARBA00024937"/>
    </source>
</evidence>
<evidence type="ECO:0000259" key="7">
    <source>
        <dbReference type="PROSITE" id="PS51000"/>
    </source>
</evidence>
<keyword evidence="5" id="KW-0804">Transcription</keyword>
<evidence type="ECO:0000313" key="10">
    <source>
        <dbReference type="Proteomes" id="UP000050867"/>
    </source>
</evidence>
<dbReference type="InterPro" id="IPR037171">
    <property type="entry name" value="NagB/RpiA_transferase-like"/>
</dbReference>
<sequence>MLPAERHRRISAAVDQAGTISTEALVEQLNVSAETIRRDLALMERRGLLSRVRGGAASLAVVRGISGEEASFTERSASQVEAKAAIGRAAAALVRPGMTLVIDVGTTAVQVARALPPDFRGTVATPSLLVAAEASVLPQVEVLVPGGRVRQGDLACHGPATVAFFSGLHADLAFLGSGAIDAESGVTDFHFDEVATKQRILAHSARSYVLADTSKQDRLATHRVCGFHECTGVITDTPPETALASAIERAGCAVIVA</sequence>
<dbReference type="PANTHER" id="PTHR30363:SF4">
    <property type="entry name" value="GLYCEROL-3-PHOSPHATE REGULON REPRESSOR"/>
    <property type="match status" value="1"/>
</dbReference>
<dbReference type="OrthoDB" id="7688673at2"/>
<dbReference type="InterPro" id="IPR036390">
    <property type="entry name" value="WH_DNA-bd_sf"/>
</dbReference>
<dbReference type="RefSeq" id="WP_018382107.1">
    <property type="nucleotide sequence ID" value="NZ_LLZU01000005.1"/>
</dbReference>
<dbReference type="PRINTS" id="PR00037">
    <property type="entry name" value="HTHLACR"/>
</dbReference>
<protein>
    <recommendedName>
        <fullName evidence="1">Lactose phosphotransferase system repressor</fullName>
    </recommendedName>
</protein>
<dbReference type="InterPro" id="IPR001034">
    <property type="entry name" value="DeoR_HTH"/>
</dbReference>
<evidence type="ECO:0000256" key="5">
    <source>
        <dbReference type="ARBA" id="ARBA00023163"/>
    </source>
</evidence>
<dbReference type="GO" id="GO:0003677">
    <property type="term" value="F:DNA binding"/>
    <property type="evidence" value="ECO:0007669"/>
    <property type="project" value="UniProtKB-KW"/>
</dbReference>
<dbReference type="InterPro" id="IPR014036">
    <property type="entry name" value="DeoR-like_C"/>
</dbReference>
<keyword evidence="2" id="KW-0678">Repressor</keyword>
<keyword evidence="3" id="KW-0805">Transcription regulation</keyword>
<reference evidence="8 10" key="1">
    <citation type="submission" date="2015-10" db="EMBL/GenBank/DDBJ databases">
        <title>Draft genome sequence of pyrrolomycin-producing Streptomyces vitaminophilus.</title>
        <authorList>
            <person name="Graham D.E."/>
            <person name="Mahan K.M."/>
            <person name="Klingeman D.M."/>
            <person name="Hettich R.L."/>
            <person name="Parry R.J."/>
        </authorList>
    </citation>
    <scope>NUCLEOTIDE SEQUENCE [LARGE SCALE GENOMIC DNA]</scope>
    <source>
        <strain evidence="8 10">ATCC 31673</strain>
    </source>
</reference>
<dbReference type="AlphaFoldDB" id="A0A0T6LX74"/>
<dbReference type="EMBL" id="LLZU01000005">
    <property type="protein sequence ID" value="KRV50689.1"/>
    <property type="molecule type" value="Genomic_DNA"/>
</dbReference>
<feature type="domain" description="HTH deoR-type" evidence="7">
    <location>
        <begin position="3"/>
        <end position="58"/>
    </location>
</feature>
<dbReference type="eggNOG" id="COG1349">
    <property type="taxonomic scope" value="Bacteria"/>
</dbReference>
<dbReference type="InterPro" id="IPR036388">
    <property type="entry name" value="WH-like_DNA-bd_sf"/>
</dbReference>
<dbReference type="Proteomes" id="UP000050867">
    <property type="component" value="Unassembled WGS sequence"/>
</dbReference>
<proteinExistence type="predicted"/>
<dbReference type="Gene3D" id="3.40.50.1360">
    <property type="match status" value="1"/>
</dbReference>
<dbReference type="Pfam" id="PF08220">
    <property type="entry name" value="HTH_DeoR"/>
    <property type="match status" value="1"/>
</dbReference>
<name>A0A0T6LX74_WENVI</name>
<dbReference type="STRING" id="76728.AQ490_16585"/>
<comment type="function">
    <text evidence="6">Repressor of the lactose catabolism operon. Galactose-6-phosphate is the inducer.</text>
</comment>
<evidence type="ECO:0000256" key="4">
    <source>
        <dbReference type="ARBA" id="ARBA00023125"/>
    </source>
</evidence>
<evidence type="ECO:0000256" key="1">
    <source>
        <dbReference type="ARBA" id="ARBA00021390"/>
    </source>
</evidence>
<dbReference type="Gene3D" id="1.10.10.10">
    <property type="entry name" value="Winged helix-like DNA-binding domain superfamily/Winged helix DNA-binding domain"/>
    <property type="match status" value="1"/>
</dbReference>